<organism evidence="14 15">
    <name type="scientific">Drosophila arizonae</name>
    <name type="common">Fruit fly</name>
    <dbReference type="NCBI Taxonomy" id="7263"/>
    <lineage>
        <taxon>Eukaryota</taxon>
        <taxon>Metazoa</taxon>
        <taxon>Ecdysozoa</taxon>
        <taxon>Arthropoda</taxon>
        <taxon>Hexapoda</taxon>
        <taxon>Insecta</taxon>
        <taxon>Pterygota</taxon>
        <taxon>Neoptera</taxon>
        <taxon>Endopterygota</taxon>
        <taxon>Diptera</taxon>
        <taxon>Brachycera</taxon>
        <taxon>Muscomorpha</taxon>
        <taxon>Ephydroidea</taxon>
        <taxon>Drosophilidae</taxon>
        <taxon>Drosophila</taxon>
    </lineage>
</organism>
<evidence type="ECO:0000259" key="13">
    <source>
        <dbReference type="Pfam" id="PF25467"/>
    </source>
</evidence>
<keyword evidence="7" id="KW-0067">ATP-binding</keyword>
<evidence type="ECO:0000256" key="4">
    <source>
        <dbReference type="ARBA" id="ARBA00022679"/>
    </source>
</evidence>
<feature type="domain" description="NOL9 N-terminal" evidence="12">
    <location>
        <begin position="448"/>
        <end position="599"/>
    </location>
</feature>
<feature type="compositionally biased region" description="Basic and acidic residues" evidence="10">
    <location>
        <begin position="283"/>
        <end position="293"/>
    </location>
</feature>
<evidence type="ECO:0000313" key="15">
    <source>
        <dbReference type="RefSeq" id="XP_017865357.1"/>
    </source>
</evidence>
<reference evidence="14" key="1">
    <citation type="journal article" date="1997" name="Nucleic Acids Res.">
        <title>tRNAscan-SE: a program for improved detection of transfer RNA genes in genomic sequence.</title>
        <authorList>
            <person name="Lowe T.M."/>
            <person name="Eddy S.R."/>
        </authorList>
    </citation>
    <scope>NUCLEOTIDE SEQUENCE [LARGE SCALE GENOMIC DNA]</scope>
</reference>
<evidence type="ECO:0000256" key="10">
    <source>
        <dbReference type="SAM" id="MobiDB-lite"/>
    </source>
</evidence>
<evidence type="ECO:0000256" key="8">
    <source>
        <dbReference type="ARBA" id="ARBA00023242"/>
    </source>
</evidence>
<keyword evidence="3" id="KW-0698">rRNA processing</keyword>
<feature type="compositionally biased region" description="Basic and acidic residues" evidence="10">
    <location>
        <begin position="212"/>
        <end position="225"/>
    </location>
</feature>
<evidence type="ECO:0000256" key="6">
    <source>
        <dbReference type="ARBA" id="ARBA00022777"/>
    </source>
</evidence>
<dbReference type="RefSeq" id="XP_017865357.1">
    <property type="nucleotide sequence ID" value="XM_018009868.1"/>
</dbReference>
<dbReference type="PANTHER" id="PTHR12755:SF3">
    <property type="entry name" value="POLYNUCLEOTIDE 5'-HYDROXYL-KINASE NOL9"/>
    <property type="match status" value="1"/>
</dbReference>
<evidence type="ECO:0000256" key="3">
    <source>
        <dbReference type="ARBA" id="ARBA00022552"/>
    </source>
</evidence>
<dbReference type="PANTHER" id="PTHR12755">
    <property type="entry name" value="CLEAVAGE/POLYADENYLATION FACTOR IA SUBUNIT CLP1P"/>
    <property type="match status" value="1"/>
</dbReference>
<feature type="compositionally biased region" description="Acidic residues" evidence="10">
    <location>
        <begin position="396"/>
        <end position="407"/>
    </location>
</feature>
<dbReference type="InterPro" id="IPR057570">
    <property type="entry name" value="NOL9_C"/>
</dbReference>
<evidence type="ECO:0000256" key="1">
    <source>
        <dbReference type="ARBA" id="ARBA00004604"/>
    </source>
</evidence>
<dbReference type="Pfam" id="PF25467">
    <property type="entry name" value="NOL9_C"/>
    <property type="match status" value="1"/>
</dbReference>
<name>A0ABM1PDS1_DROAR</name>
<comment type="similarity">
    <text evidence="2">Belongs to the Clp1 family. NOL9/GRC3 subfamily.</text>
</comment>
<dbReference type="InterPro" id="IPR045116">
    <property type="entry name" value="Clp1/Grc3"/>
</dbReference>
<proteinExistence type="inferred from homology"/>
<evidence type="ECO:0000256" key="9">
    <source>
        <dbReference type="ARBA" id="ARBA00071212"/>
    </source>
</evidence>
<comment type="subcellular location">
    <subcellularLocation>
        <location evidence="1">Nucleus</location>
        <location evidence="1">Nucleolus</location>
    </subcellularLocation>
</comment>
<dbReference type="Proteomes" id="UP000694904">
    <property type="component" value="Chromosome 5"/>
</dbReference>
<keyword evidence="5" id="KW-0547">Nucleotide-binding</keyword>
<dbReference type="InterPro" id="IPR027417">
    <property type="entry name" value="P-loop_NTPase"/>
</dbReference>
<keyword evidence="4" id="KW-0808">Transferase</keyword>
<feature type="compositionally biased region" description="Acidic residues" evidence="10">
    <location>
        <begin position="271"/>
        <end position="281"/>
    </location>
</feature>
<evidence type="ECO:0000259" key="11">
    <source>
        <dbReference type="Pfam" id="PF16575"/>
    </source>
</evidence>
<feature type="compositionally biased region" description="Acidic residues" evidence="10">
    <location>
        <begin position="226"/>
        <end position="240"/>
    </location>
</feature>
<dbReference type="SUPFAM" id="SSF52540">
    <property type="entry name" value="P-loop containing nucleoside triphosphate hydrolases"/>
    <property type="match status" value="1"/>
</dbReference>
<reference evidence="15" key="3">
    <citation type="submission" date="2025-08" db="UniProtKB">
        <authorList>
            <consortium name="RefSeq"/>
        </authorList>
    </citation>
    <scope>IDENTIFICATION</scope>
    <source>
        <tissue evidence="15">Whole organism</tissue>
    </source>
</reference>
<accession>A0ABM1PDS1</accession>
<keyword evidence="6" id="KW-0418">Kinase</keyword>
<dbReference type="Pfam" id="PF16575">
    <property type="entry name" value="CLP1_P"/>
    <property type="match status" value="1"/>
</dbReference>
<feature type="compositionally biased region" description="Acidic residues" evidence="10">
    <location>
        <begin position="294"/>
        <end position="315"/>
    </location>
</feature>
<dbReference type="Pfam" id="PF24419">
    <property type="entry name" value="Cupin_NOL9"/>
    <property type="match status" value="1"/>
</dbReference>
<dbReference type="Gene3D" id="3.40.50.300">
    <property type="entry name" value="P-loop containing nucleotide triphosphate hydrolases"/>
    <property type="match status" value="1"/>
</dbReference>
<evidence type="ECO:0000313" key="14">
    <source>
        <dbReference type="Proteomes" id="UP000694904"/>
    </source>
</evidence>
<gene>
    <name evidence="15" type="primary">LOC108615402</name>
</gene>
<evidence type="ECO:0000256" key="5">
    <source>
        <dbReference type="ARBA" id="ARBA00022741"/>
    </source>
</evidence>
<feature type="region of interest" description="Disordered" evidence="10">
    <location>
        <begin position="54"/>
        <end position="78"/>
    </location>
</feature>
<feature type="region of interest" description="Disordered" evidence="10">
    <location>
        <begin position="168"/>
        <end position="315"/>
    </location>
</feature>
<protein>
    <recommendedName>
        <fullName evidence="9">Polynucleotide 5'-hydroxyl-kinase NOL9</fullName>
    </recommendedName>
</protein>
<dbReference type="GeneID" id="108615402"/>
<feature type="domain" description="NOL9 C-terminal" evidence="13">
    <location>
        <begin position="847"/>
        <end position="937"/>
    </location>
</feature>
<feature type="region of interest" description="Disordered" evidence="10">
    <location>
        <begin position="377"/>
        <end position="416"/>
    </location>
</feature>
<keyword evidence="8" id="KW-0539">Nucleus</keyword>
<evidence type="ECO:0000256" key="7">
    <source>
        <dbReference type="ARBA" id="ARBA00022840"/>
    </source>
</evidence>
<dbReference type="InterPro" id="IPR032319">
    <property type="entry name" value="CLP1_P"/>
</dbReference>
<sequence length="992" mass="112448">MIKMTIKRHERVRTEIQSSFKLTENRIAKSQAPLVTTNIWKIINYKPKVAICNPPRTEKKSTETQKAPNTISNPKMSEKNFNEKLNSTANLDNKMEMVAIAKAMKRKTQNVPVNAINKRAKLEIGSTQKGQLKTAINRKQKSSYAIKKSKKIGNKNVTAKKNTNSIKIKCESAESSDEEKAESESESDAELLDEEESQSESEEESELIDTESMDKEESESMGKEESESESDAESMEEDESESKCDESESDGESLYNEILESKLEFERKSMDEEESESDAESMVEQKSESKSESDAESMDEEEATSELDSDSDYSWDSDKNFFLQPGIIKAKLLKPIKIDFDINVKKVDEPLCITEAPLVDVDLTKVSVFDGMMGKAEPETQNVSAETVKDEALSESNDEAEGEEPVEMSENSVNNDEEDIDMQLLPMYEGRITSPWHNIPEFTDDWCVFENSFKTNNVLAVVKQDIELYGTVTLTLLSGRIIINGYKPRRDVPLTIYSPKGFNWVAISPMSNMKPIKSKLESNSSWKDLEDSFTRAQLDHVKGSYDEYRDAIVLMQRNSGAQNMLHIIGKHMVEKVFPMVNTSNRPYASSEYILNCLIQSADAKQTLRVTHKWMKLKLQPRSRWMVAGGKGVGKSTLLRFLLNRHLSRFERILFIDLDIGQPEFFLPQTISCFVIDRPLLGAGFFFNKQPERAYAVGHVNVVMCAEQYIRAVRELLFQCKVNPSYDEMPWLINTMGYNKGFGRELMALLIDCVQPTDLIQISSPKAINNFEITLNPKSLAKVRPIIYTADEFKVNAKAFSYKLHQLESVLPLLEPEHHWRMSPKDVRYANLLARLSSALNGNAKYLTDCQPVSVDLDAVKLVHLVSKDYVREELIAGMEANLVYLCKGRLDDDPKECLGLGVVRAIDYEEKKLYLVPAMPMERLSQVNCLVLGTDMCLPQGFFKDQGAGVANNVPFVFIIDDNKSSKSIQQIYFRSPGFIRQPKKPKTNTKN</sequence>
<keyword evidence="14" id="KW-1185">Reference proteome</keyword>
<evidence type="ECO:0000259" key="12">
    <source>
        <dbReference type="Pfam" id="PF24419"/>
    </source>
</evidence>
<feature type="compositionally biased region" description="Acidic residues" evidence="10">
    <location>
        <begin position="174"/>
        <end position="211"/>
    </location>
</feature>
<evidence type="ECO:0000256" key="2">
    <source>
        <dbReference type="ARBA" id="ARBA00011003"/>
    </source>
</evidence>
<feature type="compositionally biased region" description="Polar residues" evidence="10">
    <location>
        <begin position="64"/>
        <end position="75"/>
    </location>
</feature>
<reference evidence="14" key="2">
    <citation type="journal article" date="2016" name="G3 (Bethesda)">
        <title>Genome Evolution in Three Species of Cactophilic Drosophila.</title>
        <authorList>
            <person name="Sanchez-Flores A."/>
            <person name="Penazola F."/>
            <person name="Carpinteyro-Ponce J."/>
            <person name="Nazario-Yepiz N."/>
            <person name="Abreu-Goodger C."/>
            <person name="Machado C.A."/>
            <person name="Markow T.A."/>
        </authorList>
    </citation>
    <scope>NUCLEOTIDE SEQUENCE [LARGE SCALE GENOMIC DNA]</scope>
</reference>
<feature type="domain" description="Clp1 P-loop" evidence="11">
    <location>
        <begin position="628"/>
        <end position="774"/>
    </location>
</feature>
<dbReference type="InterPro" id="IPR057573">
    <property type="entry name" value="NOL9_N"/>
</dbReference>
<feature type="compositionally biased region" description="Basic and acidic residues" evidence="10">
    <location>
        <begin position="259"/>
        <end position="270"/>
    </location>
</feature>